<dbReference type="Pfam" id="PF13458">
    <property type="entry name" value="Peripla_BP_6"/>
    <property type="match status" value="1"/>
</dbReference>
<dbReference type="RefSeq" id="WP_024048066.1">
    <property type="nucleotide sequence ID" value="NZ_AZMC01000204.1"/>
</dbReference>
<dbReference type="CDD" id="cd06347">
    <property type="entry name" value="PBP1_ABC_LivK_ligand_binding-like"/>
    <property type="match status" value="1"/>
</dbReference>
<dbReference type="Gene3D" id="3.40.50.2300">
    <property type="match status" value="2"/>
</dbReference>
<evidence type="ECO:0000256" key="1">
    <source>
        <dbReference type="ARBA" id="ARBA00010062"/>
    </source>
</evidence>
<gene>
    <name evidence="4" type="ORF">Q612_NSC00204G0002</name>
</gene>
<dbReference type="InterPro" id="IPR051010">
    <property type="entry name" value="BCAA_transport"/>
</dbReference>
<protein>
    <submittedName>
        <fullName evidence="4">Extracellular ligand-binding receptor</fullName>
    </submittedName>
</protein>
<organism evidence="4 5">
    <name type="scientific">Negativicoccus succinicivorans DORA_17_25</name>
    <dbReference type="NCBI Taxonomy" id="1403945"/>
    <lineage>
        <taxon>Bacteria</taxon>
        <taxon>Bacillati</taxon>
        <taxon>Bacillota</taxon>
        <taxon>Negativicutes</taxon>
        <taxon>Veillonellales</taxon>
        <taxon>Veillonellaceae</taxon>
        <taxon>Negativicoccus</taxon>
    </lineage>
</organism>
<keyword evidence="4" id="KW-0675">Receptor</keyword>
<dbReference type="PANTHER" id="PTHR30483">
    <property type="entry name" value="LEUCINE-SPECIFIC-BINDING PROTEIN"/>
    <property type="match status" value="1"/>
</dbReference>
<evidence type="ECO:0000313" key="5">
    <source>
        <dbReference type="Proteomes" id="UP000018840"/>
    </source>
</evidence>
<name>W1U691_9FIRM</name>
<accession>W1U691</accession>
<dbReference type="InterPro" id="IPR028082">
    <property type="entry name" value="Peripla_BP_I"/>
</dbReference>
<keyword evidence="2" id="KW-0732">Signal</keyword>
<proteinExistence type="inferred from homology"/>
<evidence type="ECO:0000259" key="3">
    <source>
        <dbReference type="Pfam" id="PF13458"/>
    </source>
</evidence>
<comment type="similarity">
    <text evidence="1">Belongs to the leucine-binding protein family.</text>
</comment>
<reference evidence="4 5" key="1">
    <citation type="submission" date="2013-12" db="EMBL/GenBank/DDBJ databases">
        <title>A Varibaculum cambriense genome reconstructed from a premature infant gut community with otherwise low bacterial novelty that shifts toward anaerobic metabolism during the third week of life.</title>
        <authorList>
            <person name="Brown C.T."/>
            <person name="Sharon I."/>
            <person name="Thomas B.C."/>
            <person name="Castelle C.J."/>
            <person name="Morowitz M.J."/>
            <person name="Banfield J.F."/>
        </authorList>
    </citation>
    <scope>NUCLEOTIDE SEQUENCE [LARGE SCALE GENOMIC DNA]</scope>
    <source>
        <strain evidence="5">DORA_17_25</strain>
    </source>
</reference>
<dbReference type="SUPFAM" id="SSF53822">
    <property type="entry name" value="Periplasmic binding protein-like I"/>
    <property type="match status" value="1"/>
</dbReference>
<dbReference type="AlphaFoldDB" id="W1U691"/>
<dbReference type="PANTHER" id="PTHR30483:SF6">
    <property type="entry name" value="PERIPLASMIC BINDING PROTEIN OF ABC TRANSPORTER FOR NATURAL AMINO ACIDS"/>
    <property type="match status" value="1"/>
</dbReference>
<dbReference type="Proteomes" id="UP000018840">
    <property type="component" value="Unassembled WGS sequence"/>
</dbReference>
<feature type="domain" description="Leucine-binding protein" evidence="3">
    <location>
        <begin position="37"/>
        <end position="379"/>
    </location>
</feature>
<dbReference type="InterPro" id="IPR028081">
    <property type="entry name" value="Leu-bd"/>
</dbReference>
<sequence length="393" mass="42771">MQTKWRALIISALVGTIALVGMTGCQPNRSPKNDHLVTIGSNLEMTGSNASFGTSTVNAMQMAIDEVNSADGILGKQIQLIALDNRSDVAGSSDAMFKLLDAGVVGIIGPDTSSNVIAVAPMVAENKIPLISPKATHPAVTIDPATGKVREYVFRATFIDSYQGRIAAEFAYGDLGARKAAILVDNASEYAIGLADFFTKSFTAAGGTVIAKEAYLQKDVDFKVTLTKLKAQHPDVLFVPGYYQEVGMIVRQAREIGWNVPIVGGDGWDSDKLVEIAGAKNLNNTYYTNHYSPNDTDPVLQQFITRYERRFGYKPDSYAVLGYDATRLLLEAIRRAQSTDPHKIQQELTQMQDFKAISGKISIDADHNTVSSGVVIQLVDGERRFLKRIQLSQ</sequence>
<dbReference type="EMBL" id="AZMC01000204">
    <property type="protein sequence ID" value="ETI88169.1"/>
    <property type="molecule type" value="Genomic_DNA"/>
</dbReference>
<dbReference type="PATRIC" id="fig|1403945.3.peg.287"/>
<comment type="caution">
    <text evidence="4">The sequence shown here is derived from an EMBL/GenBank/DDBJ whole genome shotgun (WGS) entry which is preliminary data.</text>
</comment>
<dbReference type="PROSITE" id="PS51257">
    <property type="entry name" value="PROKAR_LIPOPROTEIN"/>
    <property type="match status" value="1"/>
</dbReference>
<evidence type="ECO:0000256" key="2">
    <source>
        <dbReference type="ARBA" id="ARBA00022729"/>
    </source>
</evidence>
<evidence type="ECO:0000313" key="4">
    <source>
        <dbReference type="EMBL" id="ETI88169.1"/>
    </source>
</evidence>